<sequence>MASVKPGSSPSLLPNETIDFDRSKPQLQPIELPEITMNFNLSKIMPFEEGIKAHKKKKIIIQHGNLENATAKYWMRYYLSEGYPLGVKDLVRASQLFKAAADNGISDAQLRYAFSLTNMPAADAVNVTAQYNLDDMYLNRKLFCPVNEELGIKYLKLAALNDHIDAIKLLKEKEINIFS</sequence>
<proteinExistence type="predicted"/>
<evidence type="ECO:0000313" key="2">
    <source>
        <dbReference type="Proteomes" id="UP000789702"/>
    </source>
</evidence>
<reference evidence="1" key="1">
    <citation type="submission" date="2021-06" db="EMBL/GenBank/DDBJ databases">
        <authorList>
            <person name="Kallberg Y."/>
            <person name="Tangrot J."/>
            <person name="Rosling A."/>
        </authorList>
    </citation>
    <scope>NUCLEOTIDE SEQUENCE</scope>
    <source>
        <strain evidence="1">IL203A</strain>
    </source>
</reference>
<dbReference type="EMBL" id="CAJVPU010000831">
    <property type="protein sequence ID" value="CAG8463439.1"/>
    <property type="molecule type" value="Genomic_DNA"/>
</dbReference>
<protein>
    <submittedName>
        <fullName evidence="1">13859_t:CDS:1</fullName>
    </submittedName>
</protein>
<organism evidence="1 2">
    <name type="scientific">Dentiscutata heterogama</name>
    <dbReference type="NCBI Taxonomy" id="1316150"/>
    <lineage>
        <taxon>Eukaryota</taxon>
        <taxon>Fungi</taxon>
        <taxon>Fungi incertae sedis</taxon>
        <taxon>Mucoromycota</taxon>
        <taxon>Glomeromycotina</taxon>
        <taxon>Glomeromycetes</taxon>
        <taxon>Diversisporales</taxon>
        <taxon>Gigasporaceae</taxon>
        <taxon>Dentiscutata</taxon>
    </lineage>
</organism>
<comment type="caution">
    <text evidence="1">The sequence shown here is derived from an EMBL/GenBank/DDBJ whole genome shotgun (WGS) entry which is preliminary data.</text>
</comment>
<accession>A0ACA9KBK2</accession>
<gene>
    <name evidence="1" type="ORF">DHETER_LOCUS1387</name>
</gene>
<keyword evidence="2" id="KW-1185">Reference proteome</keyword>
<name>A0ACA9KBK2_9GLOM</name>
<evidence type="ECO:0000313" key="1">
    <source>
        <dbReference type="EMBL" id="CAG8463439.1"/>
    </source>
</evidence>
<dbReference type="Proteomes" id="UP000789702">
    <property type="component" value="Unassembled WGS sequence"/>
</dbReference>